<evidence type="ECO:0000256" key="7">
    <source>
        <dbReference type="ARBA" id="ARBA00023002"/>
    </source>
</evidence>
<protein>
    <recommendedName>
        <fullName evidence="10">D-lactate dehydrogenase (cytochrome)</fullName>
        <ecNumber evidence="10">1.1.2.4</ecNumber>
    </recommendedName>
</protein>
<dbReference type="InterPro" id="IPR036318">
    <property type="entry name" value="FAD-bd_PCMH-like_sf"/>
</dbReference>
<dbReference type="InterPro" id="IPR006094">
    <property type="entry name" value="Oxid_FAD_bind_N"/>
</dbReference>
<evidence type="ECO:0000259" key="12">
    <source>
        <dbReference type="PROSITE" id="PS51387"/>
    </source>
</evidence>
<dbReference type="InterPro" id="IPR004017">
    <property type="entry name" value="Cys_rich_dom"/>
</dbReference>
<dbReference type="InterPro" id="IPR004113">
    <property type="entry name" value="FAD-bd_oxidored_4_C"/>
</dbReference>
<comment type="caution">
    <text evidence="13">The sequence shown here is derived from an EMBL/GenBank/DDBJ whole genome shotgun (WGS) entry which is preliminary data.</text>
</comment>
<evidence type="ECO:0000256" key="8">
    <source>
        <dbReference type="ARBA" id="ARBA00023004"/>
    </source>
</evidence>
<dbReference type="Proteomes" id="UP000591626">
    <property type="component" value="Unassembled WGS sequence"/>
</dbReference>
<keyword evidence="7" id="KW-0560">Oxidoreductase</keyword>
<name>A0AAP7CCP4_9CORY</name>
<comment type="similarity">
    <text evidence="2">Belongs to the FAD-binding oxidoreductase/transferase type 4 family.</text>
</comment>
<evidence type="ECO:0000256" key="6">
    <source>
        <dbReference type="ARBA" id="ARBA00022946"/>
    </source>
</evidence>
<evidence type="ECO:0000256" key="4">
    <source>
        <dbReference type="ARBA" id="ARBA00022723"/>
    </source>
</evidence>
<evidence type="ECO:0000313" key="14">
    <source>
        <dbReference type="Proteomes" id="UP000591626"/>
    </source>
</evidence>
<dbReference type="GO" id="GO:0046872">
    <property type="term" value="F:metal ion binding"/>
    <property type="evidence" value="ECO:0007669"/>
    <property type="project" value="UniProtKB-KW"/>
</dbReference>
<dbReference type="AlphaFoldDB" id="A0AAP7CCP4"/>
<dbReference type="InterPro" id="IPR016169">
    <property type="entry name" value="FAD-bd_PCMH_sub2"/>
</dbReference>
<dbReference type="Gene3D" id="3.30.465.10">
    <property type="match status" value="1"/>
</dbReference>
<dbReference type="GO" id="GO:0051536">
    <property type="term" value="F:iron-sulfur cluster binding"/>
    <property type="evidence" value="ECO:0007669"/>
    <property type="project" value="UniProtKB-KW"/>
</dbReference>
<dbReference type="Gene3D" id="3.30.70.2740">
    <property type="match status" value="1"/>
</dbReference>
<keyword evidence="9" id="KW-0411">Iron-sulfur</keyword>
<proteinExistence type="inferred from homology"/>
<dbReference type="Gene3D" id="1.10.1060.10">
    <property type="entry name" value="Alpha-helical ferredoxin"/>
    <property type="match status" value="1"/>
</dbReference>
<accession>A0AAP7CCP4</accession>
<comment type="cofactor">
    <cofactor evidence="1">
        <name>FAD</name>
        <dbReference type="ChEBI" id="CHEBI:57692"/>
    </cofactor>
</comment>
<dbReference type="RefSeq" id="WP_101733112.1">
    <property type="nucleotide sequence ID" value="NZ_JAAUVV010000014.1"/>
</dbReference>
<dbReference type="SUPFAM" id="SSF56176">
    <property type="entry name" value="FAD-binding/transporter-associated domain-like"/>
    <property type="match status" value="1"/>
</dbReference>
<dbReference type="InterPro" id="IPR016167">
    <property type="entry name" value="FAD-bd_PCMH_sub1"/>
</dbReference>
<keyword evidence="6" id="KW-0809">Transit peptide</keyword>
<dbReference type="Gene3D" id="3.30.43.10">
    <property type="entry name" value="Uridine Diphospho-n-acetylenolpyruvylglucosamine Reductase, domain 2"/>
    <property type="match status" value="1"/>
</dbReference>
<dbReference type="SUPFAM" id="SSF55103">
    <property type="entry name" value="FAD-linked oxidases, C-terminal domain"/>
    <property type="match status" value="1"/>
</dbReference>
<feature type="domain" description="4Fe-4S ferredoxin-type" evidence="11">
    <location>
        <begin position="557"/>
        <end position="588"/>
    </location>
</feature>
<reference evidence="13 14" key="1">
    <citation type="submission" date="2020-03" db="EMBL/GenBank/DDBJ databases">
        <title>Draft genome sequences of bacterial isolates from the female urobiome.</title>
        <authorList>
            <person name="Miller-Ensminger T."/>
            <person name="Wolfe A.J."/>
            <person name="Putonti C."/>
        </authorList>
    </citation>
    <scope>NUCLEOTIDE SEQUENCE [LARGE SCALE GENOMIC DNA]</scope>
    <source>
        <strain evidence="13 14">UMB8490</strain>
    </source>
</reference>
<gene>
    <name evidence="13" type="ORF">HC138_07785</name>
</gene>
<dbReference type="Pfam" id="PF13183">
    <property type="entry name" value="Fer4_8"/>
    <property type="match status" value="1"/>
</dbReference>
<dbReference type="Pfam" id="PF02754">
    <property type="entry name" value="CCG"/>
    <property type="match status" value="2"/>
</dbReference>
<evidence type="ECO:0000313" key="13">
    <source>
        <dbReference type="EMBL" id="NJJ04246.1"/>
    </source>
</evidence>
<evidence type="ECO:0000256" key="3">
    <source>
        <dbReference type="ARBA" id="ARBA00022630"/>
    </source>
</evidence>
<dbReference type="GO" id="GO:0004458">
    <property type="term" value="F:D-lactate dehydrogenase (cytochrome) activity"/>
    <property type="evidence" value="ECO:0007669"/>
    <property type="project" value="UniProtKB-EC"/>
</dbReference>
<evidence type="ECO:0000256" key="10">
    <source>
        <dbReference type="ARBA" id="ARBA00038897"/>
    </source>
</evidence>
<dbReference type="GO" id="GO:0071949">
    <property type="term" value="F:FAD binding"/>
    <property type="evidence" value="ECO:0007669"/>
    <property type="project" value="InterPro"/>
</dbReference>
<dbReference type="EMBL" id="JAAUVV010000014">
    <property type="protein sequence ID" value="NJJ04246.1"/>
    <property type="molecule type" value="Genomic_DNA"/>
</dbReference>
<dbReference type="PROSITE" id="PS51379">
    <property type="entry name" value="4FE4S_FER_2"/>
    <property type="match status" value="1"/>
</dbReference>
<dbReference type="Pfam" id="PF01565">
    <property type="entry name" value="FAD_binding_4"/>
    <property type="match status" value="1"/>
</dbReference>
<evidence type="ECO:0000256" key="2">
    <source>
        <dbReference type="ARBA" id="ARBA00008000"/>
    </source>
</evidence>
<keyword evidence="4" id="KW-0479">Metal-binding</keyword>
<dbReference type="InterPro" id="IPR017900">
    <property type="entry name" value="4Fe4S_Fe_S_CS"/>
</dbReference>
<feature type="domain" description="FAD-binding PCMH-type" evidence="12">
    <location>
        <begin position="67"/>
        <end position="293"/>
    </location>
</feature>
<dbReference type="InterPro" id="IPR009051">
    <property type="entry name" value="Helical_ferredxn"/>
</dbReference>
<evidence type="ECO:0000256" key="9">
    <source>
        <dbReference type="ARBA" id="ARBA00023014"/>
    </source>
</evidence>
<keyword evidence="8" id="KW-0408">Iron</keyword>
<dbReference type="PROSITE" id="PS00198">
    <property type="entry name" value="4FE4S_FER_1"/>
    <property type="match status" value="1"/>
</dbReference>
<keyword evidence="3" id="KW-0285">Flavoprotein</keyword>
<evidence type="ECO:0000259" key="11">
    <source>
        <dbReference type="PROSITE" id="PS51379"/>
    </source>
</evidence>
<sequence>MAKLLSPDPRRIPKPVYDDSYPDAVSEQFTGGSDPELVAALAAIVGSDNVHSRVSDLVRYASDASPYRDIPSVVVQPRNAQDLSALMRYARRAGRTLTFRAAGTSLNGQAMTNDILVDVKTHFAGMEVLDGGKRLRTLPGVVLGDAQAVLRRHGYMLGPDPGSTASACIGGVLADNAGGMRCKIERDSFHTIDQAEFVLTSGEIVDTRKGDDAFRKQCPELHKQLSDFRDRLRANETLVARLRSKFSIRNTNGLRIDAFLDEDEPVRILMRLLVGSEGILGVFTEAEIRAIELPKKKAVTWVVVPDITDAANYVAQLVDAGAEACELLVSDVMRGSVGQFSAAPAEWADIDQATAALLLEVGGTTEDELQQAIAAAEAVLEGAELLAPLHFETDPKKQNAMWQLRNGLFGLIGQNRPQGAALITEDVCFPPAQVGEGAAELMELLRRYSYPEGVMGHAPYGNLHFFITPDFSNTEELEKYSRFLDELVELVVDKYDGSMKAEHGTGINMAPFVRHEWGDEIWNLFWEVKEMLDPDTILAPDVKLTRQSDIHLQRFKSFPKVEQEINMCVECGFCEPVCPSRHVTVTPRQRIVLRREMARQPEGSEVLGALREQYQYDAIDMCAADGTCAIPCPVGIDTGKVMKQLRAAQATPAEKLVATGIAKGYGAVEALGRTAVSGVNILGPALANAVTQVGRALISPERLPSVPGPMPHKAPQMPETSRNGAAAVYFPACVNRIFGQPAGSADQIAVPQAVVELGRRSGAPVWIPENVDGGCCGMPFSSKGFDDAYRAKALDLLERMWQWSEQGALPVIIDAASCTHTVVDSMPEVLSPADLERFEAIRVLDLVQWLDEEIMEHLPITQDQGRIAVHPPCSGQHLGTTEALMRVAAACGDAEVPAGAACCGTAGDRVMLHPELVESATREEREGLNRGNYARFVSANRTCEMGLQMVAGKPFESIAVLVERASRPEVTLA</sequence>
<evidence type="ECO:0000256" key="5">
    <source>
        <dbReference type="ARBA" id="ARBA00022827"/>
    </source>
</evidence>
<dbReference type="SUPFAM" id="SSF46548">
    <property type="entry name" value="alpha-helical ferredoxin"/>
    <property type="match status" value="1"/>
</dbReference>
<dbReference type="EC" id="1.1.2.4" evidence="10"/>
<keyword evidence="5" id="KW-0274">FAD</keyword>
<organism evidence="13 14">
    <name type="scientific">Corynebacterium coyleae</name>
    <dbReference type="NCBI Taxonomy" id="53374"/>
    <lineage>
        <taxon>Bacteria</taxon>
        <taxon>Bacillati</taxon>
        <taxon>Actinomycetota</taxon>
        <taxon>Actinomycetes</taxon>
        <taxon>Mycobacteriales</taxon>
        <taxon>Corynebacteriaceae</taxon>
        <taxon>Corynebacterium</taxon>
    </lineage>
</organism>
<dbReference type="InterPro" id="IPR016164">
    <property type="entry name" value="FAD-linked_Oxase-like_C"/>
</dbReference>
<dbReference type="PANTHER" id="PTHR11748:SF111">
    <property type="entry name" value="D-LACTATE DEHYDROGENASE, MITOCHONDRIAL-RELATED"/>
    <property type="match status" value="1"/>
</dbReference>
<dbReference type="InterPro" id="IPR017896">
    <property type="entry name" value="4Fe4S_Fe-S-bd"/>
</dbReference>
<evidence type="ECO:0000256" key="1">
    <source>
        <dbReference type="ARBA" id="ARBA00001974"/>
    </source>
</evidence>
<dbReference type="GO" id="GO:0008720">
    <property type="term" value="F:D-lactate dehydrogenase (NAD+) activity"/>
    <property type="evidence" value="ECO:0007669"/>
    <property type="project" value="TreeGrafter"/>
</dbReference>
<dbReference type="PROSITE" id="PS51387">
    <property type="entry name" value="FAD_PCMH"/>
    <property type="match status" value="1"/>
</dbReference>
<dbReference type="GO" id="GO:1903457">
    <property type="term" value="P:lactate catabolic process"/>
    <property type="evidence" value="ECO:0007669"/>
    <property type="project" value="TreeGrafter"/>
</dbReference>
<dbReference type="InterPro" id="IPR016166">
    <property type="entry name" value="FAD-bd_PCMH"/>
</dbReference>
<dbReference type="Pfam" id="PF02913">
    <property type="entry name" value="FAD-oxidase_C"/>
    <property type="match status" value="1"/>
</dbReference>
<dbReference type="PANTHER" id="PTHR11748">
    <property type="entry name" value="D-LACTATE DEHYDROGENASE"/>
    <property type="match status" value="1"/>
</dbReference>